<dbReference type="PANTHER" id="PTHR39175">
    <property type="entry name" value="FAMILY PROTEIN, PUTATIVE (AFU_ORTHOLOGUE AFUA_3G15060)-RELATED"/>
    <property type="match status" value="1"/>
</dbReference>
<dbReference type="EMBL" id="CP118848">
    <property type="protein sequence ID" value="WHI60964.1"/>
    <property type="molecule type" value="Genomic_DNA"/>
</dbReference>
<dbReference type="InterPro" id="IPR029068">
    <property type="entry name" value="Glyas_Bleomycin-R_OHBP_Dase"/>
</dbReference>
<evidence type="ECO:0000259" key="1">
    <source>
        <dbReference type="PROSITE" id="PS51819"/>
    </source>
</evidence>
<dbReference type="Gene3D" id="3.10.180.10">
    <property type="entry name" value="2,3-Dihydroxybiphenyl 1,2-Dioxygenase, domain 1"/>
    <property type="match status" value="1"/>
</dbReference>
<feature type="domain" description="VOC" evidence="1">
    <location>
        <begin position="6"/>
        <end position="120"/>
    </location>
</feature>
<reference evidence="2" key="1">
    <citation type="journal article" date="2023" name="Antibiotics">
        <title>Prevalence and Molecular Characterization of Methicillin-Resistant Staphylococci (MRS) and Mammaliicocci (MRM) in Dromedary Camels from Algeria: First Detection of SCCmec-mecC Hybrid in Methicillin-Resistant Mammaliicoccus lentus.</title>
        <authorList>
            <person name="Belhout C."/>
            <person name="Boyen F."/>
            <person name="Vereecke N."/>
            <person name="Theuns S."/>
            <person name="Taibi N."/>
            <person name="Stegger M."/>
            <person name="de la Fe-Rodriguez P.Y."/>
            <person name="Bouayad L."/>
            <person name="Elgroud R."/>
            <person name="Butaye P."/>
        </authorList>
    </citation>
    <scope>NUCLEOTIDE SEQUENCE</scope>
    <source>
        <strain evidence="2">7048</strain>
    </source>
</reference>
<dbReference type="InterPro" id="IPR037523">
    <property type="entry name" value="VOC_core"/>
</dbReference>
<dbReference type="AlphaFoldDB" id="A0AAX3W6Y3"/>
<proteinExistence type="predicted"/>
<evidence type="ECO:0000313" key="2">
    <source>
        <dbReference type="EMBL" id="WHI60964.1"/>
    </source>
</evidence>
<dbReference type="PANTHER" id="PTHR39175:SF1">
    <property type="entry name" value="FAMILY PROTEIN, PUTATIVE (AFU_ORTHOLOGUE AFUA_3G15060)-RELATED"/>
    <property type="match status" value="1"/>
</dbReference>
<evidence type="ECO:0000313" key="3">
    <source>
        <dbReference type="Proteomes" id="UP001223261"/>
    </source>
</evidence>
<dbReference type="SUPFAM" id="SSF54593">
    <property type="entry name" value="Glyoxalase/Bleomycin resistance protein/Dihydroxybiphenyl dioxygenase"/>
    <property type="match status" value="1"/>
</dbReference>
<gene>
    <name evidence="2" type="ORF">PYH69_04845</name>
</gene>
<accession>A0AAX3W6Y3</accession>
<dbReference type="RefSeq" id="WP_070045142.1">
    <property type="nucleotide sequence ID" value="NZ_CP118776.1"/>
</dbReference>
<dbReference type="Proteomes" id="UP001223261">
    <property type="component" value="Chromosome"/>
</dbReference>
<sequence length="121" mass="14145">MFKFKKWDHIQLSAPKGSEDTAREFYANKLGFNEIEKPKSLQGNGGVWLNINDIDLHIGIEEEFNALKKAHPAINIENLEAFKIYCDEVNIKYQSDDRFPGAKRIFIRDPFNNRLEFIEKI</sequence>
<protein>
    <submittedName>
        <fullName evidence="2">Glyoxalase</fullName>
    </submittedName>
</protein>
<name>A0AAX3W6Y3_MAMLE</name>
<organism evidence="2 3">
    <name type="scientific">Mammaliicoccus lentus</name>
    <name type="common">Staphylococcus lentus</name>
    <dbReference type="NCBI Taxonomy" id="42858"/>
    <lineage>
        <taxon>Bacteria</taxon>
        <taxon>Bacillati</taxon>
        <taxon>Bacillota</taxon>
        <taxon>Bacilli</taxon>
        <taxon>Bacillales</taxon>
        <taxon>Staphylococcaceae</taxon>
        <taxon>Mammaliicoccus</taxon>
    </lineage>
</organism>
<dbReference type="PROSITE" id="PS51819">
    <property type="entry name" value="VOC"/>
    <property type="match status" value="1"/>
</dbReference>